<dbReference type="Gene3D" id="1.10.4030.10">
    <property type="entry name" value="Porin chaperone SurA, peptide-binding domain"/>
    <property type="match status" value="1"/>
</dbReference>
<keyword evidence="2" id="KW-1003">Cell membrane</keyword>
<dbReference type="SUPFAM" id="SSF109998">
    <property type="entry name" value="Triger factor/SurA peptide-binding domain-like"/>
    <property type="match status" value="1"/>
</dbReference>
<evidence type="ECO:0000256" key="5">
    <source>
        <dbReference type="ARBA" id="ARBA00022989"/>
    </source>
</evidence>
<dbReference type="Proteomes" id="UP000283474">
    <property type="component" value="Chromosome"/>
</dbReference>
<accession>A0A410GB32</accession>
<dbReference type="KEGG" id="pus:CKA81_06350"/>
<evidence type="ECO:0000256" key="1">
    <source>
        <dbReference type="ARBA" id="ARBA00004382"/>
    </source>
</evidence>
<evidence type="ECO:0000313" key="14">
    <source>
        <dbReference type="EMBL" id="QAA93499.1"/>
    </source>
</evidence>
<keyword evidence="3" id="KW-0997">Cell inner membrane</keyword>
<dbReference type="InterPro" id="IPR000297">
    <property type="entry name" value="PPIase_PpiC"/>
</dbReference>
<evidence type="ECO:0000256" key="10">
    <source>
        <dbReference type="ARBA" id="ARBA00040743"/>
    </source>
</evidence>
<evidence type="ECO:0000256" key="2">
    <source>
        <dbReference type="ARBA" id="ARBA00022475"/>
    </source>
</evidence>
<feature type="domain" description="PpiC" evidence="13">
    <location>
        <begin position="266"/>
        <end position="369"/>
    </location>
</feature>
<evidence type="ECO:0000256" key="9">
    <source>
        <dbReference type="ARBA" id="ARBA00038408"/>
    </source>
</evidence>
<dbReference type="PANTHER" id="PTHR47529">
    <property type="entry name" value="PEPTIDYL-PROLYL CIS-TRANS ISOMERASE D"/>
    <property type="match status" value="1"/>
</dbReference>
<dbReference type="PROSITE" id="PS50198">
    <property type="entry name" value="PPIC_PPIASE_2"/>
    <property type="match status" value="1"/>
</dbReference>
<keyword evidence="6" id="KW-0472">Membrane</keyword>
<dbReference type="EMBL" id="CP022987">
    <property type="protein sequence ID" value="QAA93499.1"/>
    <property type="molecule type" value="Genomic_DNA"/>
</dbReference>
<dbReference type="InterPro" id="IPR046357">
    <property type="entry name" value="PPIase_dom_sf"/>
</dbReference>
<evidence type="ECO:0000256" key="8">
    <source>
        <dbReference type="ARBA" id="ARBA00023235"/>
    </source>
</evidence>
<evidence type="ECO:0000256" key="4">
    <source>
        <dbReference type="ARBA" id="ARBA00022692"/>
    </source>
</evidence>
<evidence type="ECO:0000256" key="11">
    <source>
        <dbReference type="ARBA" id="ARBA00042775"/>
    </source>
</evidence>
<comment type="similarity">
    <text evidence="9">Belongs to the PpiD chaperone family.</text>
</comment>
<evidence type="ECO:0000256" key="12">
    <source>
        <dbReference type="PROSITE-ProRule" id="PRU00278"/>
    </source>
</evidence>
<dbReference type="InterPro" id="IPR023058">
    <property type="entry name" value="PPIase_PpiC_CS"/>
</dbReference>
<dbReference type="PANTHER" id="PTHR47529:SF1">
    <property type="entry name" value="PERIPLASMIC CHAPERONE PPID"/>
    <property type="match status" value="1"/>
</dbReference>
<dbReference type="InterPro" id="IPR027304">
    <property type="entry name" value="Trigger_fact/SurA_dom_sf"/>
</dbReference>
<keyword evidence="7" id="KW-0143">Chaperone</keyword>
<keyword evidence="12" id="KW-0697">Rotamase</keyword>
<evidence type="ECO:0000256" key="3">
    <source>
        <dbReference type="ARBA" id="ARBA00022519"/>
    </source>
</evidence>
<gene>
    <name evidence="14" type="ORF">CKA81_06350</name>
</gene>
<dbReference type="RefSeq" id="WP_128354544.1">
    <property type="nucleotide sequence ID" value="NZ_CP022987.1"/>
</dbReference>
<keyword evidence="8 12" id="KW-0413">Isomerase</keyword>
<keyword evidence="15" id="KW-1185">Reference proteome</keyword>
<dbReference type="GO" id="GO:0005886">
    <property type="term" value="C:plasma membrane"/>
    <property type="evidence" value="ECO:0007669"/>
    <property type="project" value="UniProtKB-SubCell"/>
</dbReference>
<name>A0A410GB32_9BURK</name>
<keyword evidence="5" id="KW-1133">Transmembrane helix</keyword>
<dbReference type="Gene3D" id="3.10.50.40">
    <property type="match status" value="1"/>
</dbReference>
<protein>
    <recommendedName>
        <fullName evidence="10">Periplasmic chaperone PpiD</fullName>
    </recommendedName>
    <alternativeName>
        <fullName evidence="11">Periplasmic folding chaperone</fullName>
    </alternativeName>
</protein>
<reference evidence="14 15" key="1">
    <citation type="submission" date="2017-08" db="EMBL/GenBank/DDBJ databases">
        <authorList>
            <person name="Park S.-J."/>
            <person name="Kim H."/>
        </authorList>
    </citation>
    <scope>NUCLEOTIDE SEQUENCE [LARGE SCALE GENOMIC DNA]</scope>
    <source>
        <strain evidence="15">ye3</strain>
    </source>
</reference>
<evidence type="ECO:0000256" key="7">
    <source>
        <dbReference type="ARBA" id="ARBA00023186"/>
    </source>
</evidence>
<dbReference type="Pfam" id="PF13145">
    <property type="entry name" value="Rotamase_2"/>
    <property type="match status" value="1"/>
</dbReference>
<dbReference type="OrthoDB" id="9812372at2"/>
<dbReference type="GO" id="GO:0003755">
    <property type="term" value="F:peptidyl-prolyl cis-trans isomerase activity"/>
    <property type="evidence" value="ECO:0007669"/>
    <property type="project" value="UniProtKB-KW"/>
</dbReference>
<evidence type="ECO:0000313" key="15">
    <source>
        <dbReference type="Proteomes" id="UP000283474"/>
    </source>
</evidence>
<proteinExistence type="inferred from homology"/>
<dbReference type="PROSITE" id="PS01096">
    <property type="entry name" value="PPIC_PPIASE_1"/>
    <property type="match status" value="1"/>
</dbReference>
<sequence length="653" mass="70613">MFDFIRTHQRLMQFLLLVLILPSFALIGVSGYSNYVSGDHEIVKIGDSAITQLEFDQARRNQLQQMQQNSQGGFDPAILDNPQARTALLDSLIDRRVIIDTATRQRFSVSDTVLRQRIASMPQLQVNGHFSPERYNEVLASAGLSTREFEQSQRAELALDRVLGPIATTASVPATVINELEQALTAQRTVRLLAFPTTDYLDDVTITDADIKAWYEANQQSLQLPEQISVQYLLLNEAVAMANVVQPSEEDLRKYYEQNKARYVQPARVNVSHIQVNVPVGATEQQREEAAKKAQALAAKAKAEPTAFAQLASAESEDAGTAKDGGKLGWITKGSWPATLEAAVFALSEGEVSDAIDGPGGFHIFQVNEIQAEQGESFEEARAKVESEVRRQLGADRYADMASQLTGLVYDNPTSLQPAADALGLQLRSAAGVARDRLLSSDEVPANAASASEDAAVLDDVRVRRALFAPQVFNEKQNTGVIEISPDTIVVARVDTITPAHVPELARVEPHIREVLTAQRALEAAEKAGQEMLATLKADPANVPEEFGSALTISRIDPQGIAKAVSDAAFDVPTDALPQYAGIEGPRGYVLIRVEGAEAGGGDNPMLASLGAELNQAWGRAEESAVLDAMREQAKVQLLPEAQDALSGAADES</sequence>
<organism evidence="14 15">
    <name type="scientific">Pollutimonas thiosulfatoxidans</name>
    <dbReference type="NCBI Taxonomy" id="2028345"/>
    <lineage>
        <taxon>Bacteria</taxon>
        <taxon>Pseudomonadati</taxon>
        <taxon>Pseudomonadota</taxon>
        <taxon>Betaproteobacteria</taxon>
        <taxon>Burkholderiales</taxon>
        <taxon>Alcaligenaceae</taxon>
        <taxon>Pollutimonas</taxon>
    </lineage>
</organism>
<comment type="subcellular location">
    <subcellularLocation>
        <location evidence="1">Cell inner membrane</location>
        <topology evidence="1">Single-pass type II membrane protein</topology>
        <orientation evidence="1">Periplasmic side</orientation>
    </subcellularLocation>
</comment>
<dbReference type="SUPFAM" id="SSF54534">
    <property type="entry name" value="FKBP-like"/>
    <property type="match status" value="1"/>
</dbReference>
<dbReference type="Pfam" id="PF13624">
    <property type="entry name" value="SurA_N_3"/>
    <property type="match status" value="1"/>
</dbReference>
<dbReference type="AlphaFoldDB" id="A0A410GB32"/>
<evidence type="ECO:0000256" key="6">
    <source>
        <dbReference type="ARBA" id="ARBA00023136"/>
    </source>
</evidence>
<evidence type="ECO:0000259" key="13">
    <source>
        <dbReference type="PROSITE" id="PS50198"/>
    </source>
</evidence>
<keyword evidence="4" id="KW-0812">Transmembrane</keyword>
<dbReference type="InterPro" id="IPR052029">
    <property type="entry name" value="PpiD_chaperone"/>
</dbReference>